<evidence type="ECO:0000313" key="4">
    <source>
        <dbReference type="EMBL" id="MEE2060107.1"/>
    </source>
</evidence>
<comment type="caution">
    <text evidence="4">The sequence shown here is derived from an EMBL/GenBank/DDBJ whole genome shotgun (WGS) entry which is preliminary data.</text>
</comment>
<dbReference type="InterPro" id="IPR047951">
    <property type="entry name" value="Transpos_ISL3"/>
</dbReference>
<dbReference type="InterPro" id="IPR029261">
    <property type="entry name" value="Transposase_Znf"/>
</dbReference>
<evidence type="ECO:0000256" key="1">
    <source>
        <dbReference type="SAM" id="MobiDB-lite"/>
    </source>
</evidence>
<dbReference type="RefSeq" id="WP_330135303.1">
    <property type="nucleotide sequence ID" value="NZ_JAUTXY010000011.1"/>
</dbReference>
<feature type="region of interest" description="Disordered" evidence="1">
    <location>
        <begin position="258"/>
        <end position="281"/>
    </location>
</feature>
<dbReference type="PANTHER" id="PTHR33498:SF1">
    <property type="entry name" value="TRANSPOSASE FOR INSERTION SEQUENCE ELEMENT IS1557"/>
    <property type="match status" value="1"/>
</dbReference>
<dbReference type="PANTHER" id="PTHR33498">
    <property type="entry name" value="TRANSPOSASE FOR INSERTION SEQUENCE ELEMENT IS1557"/>
    <property type="match status" value="1"/>
</dbReference>
<proteinExistence type="predicted"/>
<sequence length="532" mass="58242">MFPHLADLLISDVGSDDSTVVIEAAVAAESARCPRCKTDSARVHSRYRRRLTDAAVAGRPVVVRLSVRRFFCPNTGCAAQTFAEQVEGVTRTRSRRTDQLTSMLAAIGSALAGRAGTRLARLLGLPTSRDTLLRLLRGLPDPPIGPITVLGVDDFAIRRGQRYATVLLDMATHRPIDVLAGRDADPLSAWLSAHPQIEVITRDRAGAYAEGARRGAPQAVHCADRWHLWHNLGQAVEKTVVAHRECLAAAVAENQTVTVSEATPAAPASRTESVPGPDDGHVRLREHARERFDAVRRLHAEGKGLRTIAAELGIDRKTARRYVAAASPNDVIAAATTRVMLLDEFVAHLLTRWNAGCTDIPALTSELRRLGYRGSERTVYRFLQPYRTGRKPARPVVVKPVVPKIRTVVGWIMRDPDNLPADDAGKLTRILDACPELAAVRRHVGAFAVMMRDRRGDRLPDWIDCVRADDLPALHSFTTGVEHDLTAVTAGLTLPFSNGPTEGAVTRIKALKRQMYGRAGLDLLRKRVLHPN</sequence>
<dbReference type="EMBL" id="JAUTXY010000011">
    <property type="protein sequence ID" value="MEE2060107.1"/>
    <property type="molecule type" value="Genomic_DNA"/>
</dbReference>
<evidence type="ECO:0000259" key="3">
    <source>
        <dbReference type="Pfam" id="PF14690"/>
    </source>
</evidence>
<dbReference type="Proteomes" id="UP001336020">
    <property type="component" value="Unassembled WGS sequence"/>
</dbReference>
<evidence type="ECO:0000313" key="5">
    <source>
        <dbReference type="Proteomes" id="UP001336020"/>
    </source>
</evidence>
<accession>A0ABU7LEX3</accession>
<reference evidence="4 5" key="1">
    <citation type="submission" date="2023-07" db="EMBL/GenBank/DDBJ databases">
        <authorList>
            <person name="Girao M."/>
            <person name="Carvalho M.F."/>
        </authorList>
    </citation>
    <scope>NUCLEOTIDE SEQUENCE [LARGE SCALE GENOMIC DNA]</scope>
    <source>
        <strain evidence="4 5">YIM65754</strain>
    </source>
</reference>
<protein>
    <submittedName>
        <fullName evidence="4">ISL3 family transposase</fullName>
    </submittedName>
</protein>
<keyword evidence="5" id="KW-1185">Reference proteome</keyword>
<dbReference type="Pfam" id="PF14690">
    <property type="entry name" value="Zn_ribbon_ISL3"/>
    <property type="match status" value="1"/>
</dbReference>
<organism evidence="4 5">
    <name type="scientific">Rhodococcus artemisiae</name>
    <dbReference type="NCBI Taxonomy" id="714159"/>
    <lineage>
        <taxon>Bacteria</taxon>
        <taxon>Bacillati</taxon>
        <taxon>Actinomycetota</taxon>
        <taxon>Actinomycetes</taxon>
        <taxon>Mycobacteriales</taxon>
        <taxon>Nocardiaceae</taxon>
        <taxon>Rhodococcus</taxon>
    </lineage>
</organism>
<gene>
    <name evidence="4" type="ORF">Q7514_21540</name>
</gene>
<feature type="domain" description="Transposase IS204/IS1001/IS1096/IS1165 DDE" evidence="2">
    <location>
        <begin position="150"/>
        <end position="245"/>
    </location>
</feature>
<dbReference type="NCBIfam" id="NF033550">
    <property type="entry name" value="transpos_ISL3"/>
    <property type="match status" value="1"/>
</dbReference>
<feature type="domain" description="Transposase IS204/IS1001/IS1096/IS1165 DDE" evidence="2">
    <location>
        <begin position="412"/>
        <end position="527"/>
    </location>
</feature>
<dbReference type="Pfam" id="PF01610">
    <property type="entry name" value="DDE_Tnp_ISL3"/>
    <property type="match status" value="2"/>
</dbReference>
<evidence type="ECO:0000259" key="2">
    <source>
        <dbReference type="Pfam" id="PF01610"/>
    </source>
</evidence>
<name>A0ABU7LEX3_9NOCA</name>
<dbReference type="InterPro" id="IPR002560">
    <property type="entry name" value="Transposase_DDE"/>
</dbReference>
<feature type="domain" description="Transposase IS204/IS1001/IS1096/IS1165 zinc-finger" evidence="3">
    <location>
        <begin position="31"/>
        <end position="74"/>
    </location>
</feature>